<keyword evidence="2" id="KW-1185">Reference proteome</keyword>
<dbReference type="Proteomes" id="UP000479000">
    <property type="component" value="Unassembled WGS sequence"/>
</dbReference>
<accession>A0A6H5G9H7</accession>
<organism evidence="1 2">
    <name type="scientific">Nesidiocoris tenuis</name>
    <dbReference type="NCBI Taxonomy" id="355587"/>
    <lineage>
        <taxon>Eukaryota</taxon>
        <taxon>Metazoa</taxon>
        <taxon>Ecdysozoa</taxon>
        <taxon>Arthropoda</taxon>
        <taxon>Hexapoda</taxon>
        <taxon>Insecta</taxon>
        <taxon>Pterygota</taxon>
        <taxon>Neoptera</taxon>
        <taxon>Paraneoptera</taxon>
        <taxon>Hemiptera</taxon>
        <taxon>Heteroptera</taxon>
        <taxon>Panheteroptera</taxon>
        <taxon>Cimicomorpha</taxon>
        <taxon>Miridae</taxon>
        <taxon>Dicyphina</taxon>
        <taxon>Nesidiocoris</taxon>
    </lineage>
</organism>
<evidence type="ECO:0000313" key="1">
    <source>
        <dbReference type="EMBL" id="CAA9999167.1"/>
    </source>
</evidence>
<evidence type="ECO:0000313" key="2">
    <source>
        <dbReference type="Proteomes" id="UP000479000"/>
    </source>
</evidence>
<name>A0A6H5G9H7_9HEMI</name>
<protein>
    <submittedName>
        <fullName evidence="1">Uncharacterized protein</fullName>
    </submittedName>
</protein>
<dbReference type="AlphaFoldDB" id="A0A6H5G9H7"/>
<proteinExistence type="predicted"/>
<gene>
    <name evidence="1" type="ORF">NTEN_LOCUS5450</name>
</gene>
<reference evidence="1 2" key="1">
    <citation type="submission" date="2020-02" db="EMBL/GenBank/DDBJ databases">
        <authorList>
            <person name="Ferguson B K."/>
        </authorList>
    </citation>
    <scope>NUCLEOTIDE SEQUENCE [LARGE SCALE GENOMIC DNA]</scope>
</reference>
<sequence length="126" mass="14578">MMSINIVSDVLKAEVRASTFTLYLLRTPPVKRKDRSTETQTKYRRIYSHAFGCSSRHLPTGHWPGNDDEVPLDGNCCQGKYRHRSRKTDSKRVKNATWNTGNPENFKRKILEKIYLILLLPRDVGS</sequence>
<dbReference type="EMBL" id="CADCXU010008320">
    <property type="protein sequence ID" value="CAA9999167.1"/>
    <property type="molecule type" value="Genomic_DNA"/>
</dbReference>